<evidence type="ECO:0000259" key="6">
    <source>
        <dbReference type="Pfam" id="PF18052"/>
    </source>
</evidence>
<dbReference type="InterPro" id="IPR042197">
    <property type="entry name" value="Apaf_helical"/>
</dbReference>
<dbReference type="Gene3D" id="1.20.5.4130">
    <property type="match status" value="1"/>
</dbReference>
<name>A0ABM3I493_ZIZJJ</name>
<dbReference type="GeneID" id="125419122"/>
<feature type="domain" description="NB-ARC" evidence="5">
    <location>
        <begin position="174"/>
        <end position="348"/>
    </location>
</feature>
<keyword evidence="2" id="KW-0547">Nucleotide-binding</keyword>
<reference evidence="8" key="1">
    <citation type="submission" date="2025-08" db="UniProtKB">
        <authorList>
            <consortium name="RefSeq"/>
        </authorList>
    </citation>
    <scope>IDENTIFICATION</scope>
    <source>
        <tissue evidence="8">Seedling</tissue>
    </source>
</reference>
<dbReference type="PANTHER" id="PTHR36766">
    <property type="entry name" value="PLANT BROAD-SPECTRUM MILDEW RESISTANCE PROTEIN RPW8"/>
    <property type="match status" value="1"/>
</dbReference>
<dbReference type="InterPro" id="IPR027417">
    <property type="entry name" value="P-loop_NTPase"/>
</dbReference>
<dbReference type="RefSeq" id="XP_048320317.2">
    <property type="nucleotide sequence ID" value="XM_048464360.2"/>
</dbReference>
<dbReference type="InterPro" id="IPR041118">
    <property type="entry name" value="Rx_N"/>
</dbReference>
<dbReference type="PANTHER" id="PTHR36766:SF42">
    <property type="entry name" value="NB-ARC DOMAIN DISEASE RESISTANCE PROTEIN"/>
    <property type="match status" value="1"/>
</dbReference>
<protein>
    <submittedName>
        <fullName evidence="8">Disease resistance protein RGA3</fullName>
    </submittedName>
</protein>
<sequence>MAEALLTVTFENLNSLIQKGFGLVWGVNKEMEKLSSILSTMCAVLEDAEERQLRDRAIKNWLQKLKDAADAADELDDILDECSMEASLLEYKRQSSISTQKVRASFFSCFNPKNTLFRFRIAKRMEDVSDRLDAIASERMKFHLREVVQERHLQVRDKRQTASIVDEKHVYGREGDKDKIVEFLVDNSRSSKDLSVYPIVGMGGMGKTTLAQLVYYDAGVSRHFEIKIWVCVSEDFDVKRLIKTIIESASGNACDALDMDPLQKRLQKMLERKKFLIVLDDVWNEDQEQWEALRNVVACGLNGSSIVVTTRLKKVALIMGTVPMHQLSVLSEDDCWLLFKQRAFGNESEERQNLGKIGKEIVKKCKGNPLAAKALGSLMREENEWLFVMESELWNLPQEETSILPALRLSYFHLPTELQHCFAYCSIFP</sequence>
<keyword evidence="7" id="KW-1185">Reference proteome</keyword>
<dbReference type="Proteomes" id="UP001652623">
    <property type="component" value="Chromosome 6"/>
</dbReference>
<dbReference type="Pfam" id="PF00931">
    <property type="entry name" value="NB-ARC"/>
    <property type="match status" value="1"/>
</dbReference>
<evidence type="ECO:0000256" key="2">
    <source>
        <dbReference type="ARBA" id="ARBA00022741"/>
    </source>
</evidence>
<gene>
    <name evidence="8" type="primary">LOC125419122</name>
</gene>
<feature type="domain" description="Disease resistance N-terminal" evidence="6">
    <location>
        <begin position="6"/>
        <end position="93"/>
    </location>
</feature>
<dbReference type="Gene3D" id="3.40.50.300">
    <property type="entry name" value="P-loop containing nucleotide triphosphate hydrolases"/>
    <property type="match status" value="1"/>
</dbReference>
<dbReference type="InterPro" id="IPR002182">
    <property type="entry name" value="NB-ARC"/>
</dbReference>
<keyword evidence="1" id="KW-0677">Repeat</keyword>
<dbReference type="Pfam" id="PF18052">
    <property type="entry name" value="Rx_N"/>
    <property type="match status" value="1"/>
</dbReference>
<dbReference type="PRINTS" id="PR00364">
    <property type="entry name" value="DISEASERSIST"/>
</dbReference>
<evidence type="ECO:0000256" key="1">
    <source>
        <dbReference type="ARBA" id="ARBA00022737"/>
    </source>
</evidence>
<dbReference type="SUPFAM" id="SSF52540">
    <property type="entry name" value="P-loop containing nucleoside triphosphate hydrolases"/>
    <property type="match status" value="1"/>
</dbReference>
<evidence type="ECO:0000256" key="3">
    <source>
        <dbReference type="ARBA" id="ARBA00022821"/>
    </source>
</evidence>
<keyword evidence="4" id="KW-0067">ATP-binding</keyword>
<evidence type="ECO:0000313" key="7">
    <source>
        <dbReference type="Proteomes" id="UP001652623"/>
    </source>
</evidence>
<dbReference type="Gene3D" id="1.10.8.430">
    <property type="entry name" value="Helical domain of apoptotic protease-activating factors"/>
    <property type="match status" value="1"/>
</dbReference>
<accession>A0ABM3I493</accession>
<proteinExistence type="predicted"/>
<keyword evidence="3" id="KW-0611">Plant defense</keyword>
<organism evidence="7 8">
    <name type="scientific">Ziziphus jujuba</name>
    <name type="common">Chinese jujube</name>
    <name type="synonym">Ziziphus sativa</name>
    <dbReference type="NCBI Taxonomy" id="326968"/>
    <lineage>
        <taxon>Eukaryota</taxon>
        <taxon>Viridiplantae</taxon>
        <taxon>Streptophyta</taxon>
        <taxon>Embryophyta</taxon>
        <taxon>Tracheophyta</taxon>
        <taxon>Spermatophyta</taxon>
        <taxon>Magnoliopsida</taxon>
        <taxon>eudicotyledons</taxon>
        <taxon>Gunneridae</taxon>
        <taxon>Pentapetalae</taxon>
        <taxon>rosids</taxon>
        <taxon>fabids</taxon>
        <taxon>Rosales</taxon>
        <taxon>Rhamnaceae</taxon>
        <taxon>Paliureae</taxon>
        <taxon>Ziziphus</taxon>
    </lineage>
</organism>
<evidence type="ECO:0000259" key="5">
    <source>
        <dbReference type="Pfam" id="PF00931"/>
    </source>
</evidence>
<evidence type="ECO:0000313" key="8">
    <source>
        <dbReference type="RefSeq" id="XP_048320317.2"/>
    </source>
</evidence>
<evidence type="ECO:0000256" key="4">
    <source>
        <dbReference type="ARBA" id="ARBA00022840"/>
    </source>
</evidence>